<gene>
    <name evidence="2" type="ORF">LR48_Vigan02g102900</name>
</gene>
<dbReference type="PANTHER" id="PTHR31343">
    <property type="entry name" value="T15D22.8"/>
    <property type="match status" value="1"/>
</dbReference>
<evidence type="ECO:0000256" key="1">
    <source>
        <dbReference type="SAM" id="MobiDB-lite"/>
    </source>
</evidence>
<dbReference type="PANTHER" id="PTHR31343:SF4">
    <property type="entry name" value="DUF789 DOMAIN-CONTAINING PROTEIN"/>
    <property type="match status" value="1"/>
</dbReference>
<evidence type="ECO:0000313" key="3">
    <source>
        <dbReference type="Proteomes" id="UP000053144"/>
    </source>
</evidence>
<accession>A0A0L9TXH0</accession>
<dbReference type="InterPro" id="IPR008507">
    <property type="entry name" value="DUF789"/>
</dbReference>
<reference evidence="3" key="1">
    <citation type="journal article" date="2015" name="Proc. Natl. Acad. Sci. U.S.A.">
        <title>Genome sequencing of adzuki bean (Vigna angularis) provides insight into high starch and low fat accumulation and domestication.</title>
        <authorList>
            <person name="Yang K."/>
            <person name="Tian Z."/>
            <person name="Chen C."/>
            <person name="Luo L."/>
            <person name="Zhao B."/>
            <person name="Wang Z."/>
            <person name="Yu L."/>
            <person name="Li Y."/>
            <person name="Sun Y."/>
            <person name="Li W."/>
            <person name="Chen Y."/>
            <person name="Li Y."/>
            <person name="Zhang Y."/>
            <person name="Ai D."/>
            <person name="Zhao J."/>
            <person name="Shang C."/>
            <person name="Ma Y."/>
            <person name="Wu B."/>
            <person name="Wang M."/>
            <person name="Gao L."/>
            <person name="Sun D."/>
            <person name="Zhang P."/>
            <person name="Guo F."/>
            <person name="Wang W."/>
            <person name="Li Y."/>
            <person name="Wang J."/>
            <person name="Varshney R.K."/>
            <person name="Wang J."/>
            <person name="Ling H.Q."/>
            <person name="Wan P."/>
        </authorList>
    </citation>
    <scope>NUCLEOTIDE SEQUENCE</scope>
    <source>
        <strain evidence="3">cv. Jingnong 6</strain>
    </source>
</reference>
<dbReference type="Proteomes" id="UP000053144">
    <property type="component" value="Chromosome 2"/>
</dbReference>
<dbReference type="EMBL" id="CM003372">
    <property type="protein sequence ID" value="KOM34879.1"/>
    <property type="molecule type" value="Genomic_DNA"/>
</dbReference>
<evidence type="ECO:0000313" key="2">
    <source>
        <dbReference type="EMBL" id="KOM34879.1"/>
    </source>
</evidence>
<protein>
    <submittedName>
        <fullName evidence="2">Uncharacterized protein</fullName>
    </submittedName>
</protein>
<proteinExistence type="predicted"/>
<dbReference type="Gramene" id="KOM34879">
    <property type="protein sequence ID" value="KOM34879"/>
    <property type="gene ID" value="LR48_Vigan02g102900"/>
</dbReference>
<dbReference type="AlphaFoldDB" id="A0A0L9TXH0"/>
<dbReference type="Pfam" id="PF05623">
    <property type="entry name" value="DUF789"/>
    <property type="match status" value="1"/>
</dbReference>
<dbReference type="OMA" id="RELMIMR"/>
<name>A0A0L9TXH0_PHAAN</name>
<feature type="compositionally biased region" description="Basic and acidic residues" evidence="1">
    <location>
        <begin position="359"/>
        <end position="369"/>
    </location>
</feature>
<organism evidence="2 3">
    <name type="scientific">Phaseolus angularis</name>
    <name type="common">Azuki bean</name>
    <name type="synonym">Vigna angularis</name>
    <dbReference type="NCBI Taxonomy" id="3914"/>
    <lineage>
        <taxon>Eukaryota</taxon>
        <taxon>Viridiplantae</taxon>
        <taxon>Streptophyta</taxon>
        <taxon>Embryophyta</taxon>
        <taxon>Tracheophyta</taxon>
        <taxon>Spermatophyta</taxon>
        <taxon>Magnoliopsida</taxon>
        <taxon>eudicotyledons</taxon>
        <taxon>Gunneridae</taxon>
        <taxon>Pentapetalae</taxon>
        <taxon>rosids</taxon>
        <taxon>fabids</taxon>
        <taxon>Fabales</taxon>
        <taxon>Fabaceae</taxon>
        <taxon>Papilionoideae</taxon>
        <taxon>50 kb inversion clade</taxon>
        <taxon>NPAAA clade</taxon>
        <taxon>indigoferoid/millettioid clade</taxon>
        <taxon>Phaseoleae</taxon>
        <taxon>Vigna</taxon>
    </lineage>
</organism>
<feature type="region of interest" description="Disordered" evidence="1">
    <location>
        <begin position="72"/>
        <end position="91"/>
    </location>
</feature>
<sequence length="425" mass="48439">MFNCTVSSSNRTTAFDRFYTPPLFRKLHPDHRKKFNSDSVQPDLQTASYEPALSPTACLSNMDRLLDAFTPSVPAHSSREPKMKGRRTGYSSTNNSSGRLYIVLEDLWESYREWSAYGVEVPVSHDGEEEAKIYYAPSLSAIQLYAQGRLEEDSSAESSQETNCSAEQLVYEFFEGALPHIRPPLHDKASFVSILASEFPSLKKYRSCDISPSSWFSVAWYPIYKIPVVSSIKRVDASFLTYHSLSADSRRKNQLEFSSRKVRDDDESLNISLPTFGLAAYKLRGSILAPHRDSEWHKVDSLLEAAADWLQNLQANHPDYLSKVAFRRETFMRALEDQEFLIEELKRRVASLEAQLAEEKARRQNKDDVGQSVPRTEPSVNTGFVSPTDIDGNEQPLKTYVRVRYKERALRTSYTGTVVLRIKNE</sequence>
<feature type="region of interest" description="Disordered" evidence="1">
    <location>
        <begin position="359"/>
        <end position="391"/>
    </location>
</feature>